<reference evidence="4 5" key="1">
    <citation type="submission" date="2024-09" db="EMBL/GenBank/DDBJ databases">
        <authorList>
            <person name="Sun Q."/>
            <person name="Mori K."/>
        </authorList>
    </citation>
    <scope>NUCLEOTIDE SEQUENCE [LARGE SCALE GENOMIC DNA]</scope>
    <source>
        <strain evidence="4 5">NCAIM B.02604</strain>
    </source>
</reference>
<comment type="caution">
    <text evidence="4">The sequence shown here is derived from an EMBL/GenBank/DDBJ whole genome shotgun (WGS) entry which is preliminary data.</text>
</comment>
<feature type="domain" description="DUF3566" evidence="3">
    <location>
        <begin position="70"/>
        <end position="189"/>
    </location>
</feature>
<dbReference type="RefSeq" id="WP_377459677.1">
    <property type="nucleotide sequence ID" value="NZ_JBHLUB010000030.1"/>
</dbReference>
<feature type="region of interest" description="Disordered" evidence="1">
    <location>
        <begin position="1"/>
        <end position="64"/>
    </location>
</feature>
<proteinExistence type="predicted"/>
<name>A0ABV6PBI0_9MICC</name>
<feature type="compositionally biased region" description="Low complexity" evidence="1">
    <location>
        <begin position="15"/>
        <end position="44"/>
    </location>
</feature>
<feature type="transmembrane region" description="Helical" evidence="2">
    <location>
        <begin position="88"/>
        <end position="110"/>
    </location>
</feature>
<evidence type="ECO:0000313" key="4">
    <source>
        <dbReference type="EMBL" id="MFC0582485.1"/>
    </source>
</evidence>
<evidence type="ECO:0000313" key="5">
    <source>
        <dbReference type="Proteomes" id="UP001589862"/>
    </source>
</evidence>
<feature type="transmembrane region" description="Helical" evidence="2">
    <location>
        <begin position="147"/>
        <end position="173"/>
    </location>
</feature>
<dbReference type="EMBL" id="JBHLUB010000030">
    <property type="protein sequence ID" value="MFC0582485.1"/>
    <property type="molecule type" value="Genomic_DNA"/>
</dbReference>
<keyword evidence="2" id="KW-1133">Transmembrane helix</keyword>
<protein>
    <submittedName>
        <fullName evidence="4">DUF3566 domain-containing protein</fullName>
    </submittedName>
</protein>
<evidence type="ECO:0000259" key="3">
    <source>
        <dbReference type="Pfam" id="PF12089"/>
    </source>
</evidence>
<organism evidence="4 5">
    <name type="scientific">Micrococcoides hystricis</name>
    <dbReference type="NCBI Taxonomy" id="1572761"/>
    <lineage>
        <taxon>Bacteria</taxon>
        <taxon>Bacillati</taxon>
        <taxon>Actinomycetota</taxon>
        <taxon>Actinomycetes</taxon>
        <taxon>Micrococcales</taxon>
        <taxon>Micrococcaceae</taxon>
        <taxon>Micrococcoides</taxon>
    </lineage>
</organism>
<dbReference type="Pfam" id="PF12089">
    <property type="entry name" value="DUF3566"/>
    <property type="match status" value="1"/>
</dbReference>
<gene>
    <name evidence="4" type="ORF">ACFFFR_08860</name>
</gene>
<evidence type="ECO:0000256" key="1">
    <source>
        <dbReference type="SAM" id="MobiDB-lite"/>
    </source>
</evidence>
<dbReference type="InterPro" id="IPR021949">
    <property type="entry name" value="DUF3566_TM"/>
</dbReference>
<keyword evidence="2" id="KW-0472">Membrane</keyword>
<evidence type="ECO:0000256" key="2">
    <source>
        <dbReference type="SAM" id="Phobius"/>
    </source>
</evidence>
<sequence>MSSPQNKPAEKQTAKTKPVTKAAAKPGAGGPLPKKPSNAPAASAQGGKAPAKGGTARPALVRPAPKAKVRKARLLISKVDPWSVLKMSFLLSVALGIITVVCAVALWTIMDLSGIFDRINELLGQVLGSEADGQGFEVQSLVSLGQVASVATIIAVINVVLLTAISMLIALAYNISSSLVGGIGVTLTDD</sequence>
<dbReference type="Proteomes" id="UP001589862">
    <property type="component" value="Unassembled WGS sequence"/>
</dbReference>
<accession>A0ABV6PBI0</accession>
<keyword evidence="5" id="KW-1185">Reference proteome</keyword>
<keyword evidence="2" id="KW-0812">Transmembrane</keyword>